<organism evidence="10 11">
    <name type="scientific">Pseudogracilibacillus auburnensis</name>
    <dbReference type="NCBI Taxonomy" id="1494959"/>
    <lineage>
        <taxon>Bacteria</taxon>
        <taxon>Bacillati</taxon>
        <taxon>Bacillota</taxon>
        <taxon>Bacilli</taxon>
        <taxon>Bacillales</taxon>
        <taxon>Bacillaceae</taxon>
        <taxon>Pseudogracilibacillus</taxon>
    </lineage>
</organism>
<comment type="caution">
    <text evidence="8">Lacks conserved residue(s) required for the propagation of feature annotation.</text>
</comment>
<dbReference type="GO" id="GO:0009089">
    <property type="term" value="P:lysine biosynthetic process via diaminopimelate"/>
    <property type="evidence" value="ECO:0007669"/>
    <property type="project" value="UniProtKB-UniRule"/>
</dbReference>
<accession>A0A2V3W354</accession>
<dbReference type="HAMAP" id="MF_00197">
    <property type="entry name" value="DAP_epimerase"/>
    <property type="match status" value="1"/>
</dbReference>
<feature type="active site" evidence="9">
    <location>
        <position position="75"/>
    </location>
</feature>
<dbReference type="InterPro" id="IPR018510">
    <property type="entry name" value="DAP_epimerase_AS"/>
</dbReference>
<dbReference type="EC" id="5.1.1.7" evidence="3 8"/>
<dbReference type="RefSeq" id="WP_110395579.1">
    <property type="nucleotide sequence ID" value="NZ_JADIJL010000006.1"/>
</dbReference>
<feature type="site" description="Could be important to modulate the pK values of the two catalytic cysteine residues" evidence="8">
    <location>
        <position position="203"/>
    </location>
</feature>
<dbReference type="Proteomes" id="UP000247978">
    <property type="component" value="Unassembled WGS sequence"/>
</dbReference>
<evidence type="ECO:0000256" key="5">
    <source>
        <dbReference type="ARBA" id="ARBA00023154"/>
    </source>
</evidence>
<reference evidence="10 11" key="1">
    <citation type="submission" date="2018-05" db="EMBL/GenBank/DDBJ databases">
        <title>Genomic Encyclopedia of Type Strains, Phase IV (KMG-IV): sequencing the most valuable type-strain genomes for metagenomic binning, comparative biology and taxonomic classification.</title>
        <authorList>
            <person name="Goeker M."/>
        </authorList>
    </citation>
    <scope>NUCLEOTIDE SEQUENCE [LARGE SCALE GENOMIC DNA]</scope>
    <source>
        <strain evidence="10 11">DSM 28556</strain>
    </source>
</reference>
<dbReference type="Gene3D" id="3.10.310.10">
    <property type="entry name" value="Diaminopimelate Epimerase, Chain A, domain 1"/>
    <property type="match status" value="2"/>
</dbReference>
<dbReference type="PANTHER" id="PTHR31689">
    <property type="entry name" value="DIAMINOPIMELATE EPIMERASE, CHLOROPLASTIC"/>
    <property type="match status" value="1"/>
</dbReference>
<feature type="binding site" evidence="8">
    <location>
        <position position="66"/>
    </location>
    <ligand>
        <name>substrate</name>
    </ligand>
</feature>
<proteinExistence type="inferred from homology"/>
<feature type="site" description="Could be important to modulate the pK values of the two catalytic cysteine residues" evidence="8">
    <location>
        <position position="151"/>
    </location>
</feature>
<feature type="active site" description="Proton donor" evidence="8">
    <location>
        <position position="75"/>
    </location>
</feature>
<evidence type="ECO:0000313" key="10">
    <source>
        <dbReference type="EMBL" id="PXW86685.1"/>
    </source>
</evidence>
<comment type="similarity">
    <text evidence="2 8">Belongs to the diaminopimelate epimerase family.</text>
</comment>
<dbReference type="NCBIfam" id="TIGR00652">
    <property type="entry name" value="DapF"/>
    <property type="match status" value="1"/>
</dbReference>
<gene>
    <name evidence="8" type="primary">dapF</name>
    <name evidence="10" type="ORF">DFR56_107207</name>
</gene>
<dbReference type="PROSITE" id="PS01326">
    <property type="entry name" value="DAP_EPIMERASE"/>
    <property type="match status" value="1"/>
</dbReference>
<evidence type="ECO:0000256" key="9">
    <source>
        <dbReference type="PROSITE-ProRule" id="PRU10125"/>
    </source>
</evidence>
<evidence type="ECO:0000256" key="4">
    <source>
        <dbReference type="ARBA" id="ARBA00022605"/>
    </source>
</evidence>
<comment type="function">
    <text evidence="8">Catalyzes the stereoinversion of LL-2,6-diaminopimelate (L,L-DAP) to meso-diaminopimelate (meso-DAP), a precursor of L-lysine and an essential component of the bacterial peptidoglycan.</text>
</comment>
<sequence length="274" mass="30618">MKINFTKMHGCGNDFIMIDNRKNVLQHVVLKSFVQMVCRRKFHIGANGLMLLEDSNKADFSMRYFNSDGSEGEMCGNGARCMAKFAYINGIVDKEMAFETVDGVYQATILNNGHVQIYFPTVFIRNIKLAQTLDMNGNEEHFHYATVGVPHTVIFKQKIVEEKEEAFIQWARKIRYSNYFPKGTNVNIVEVKNKSELIIRTYERGVEEETLACGSGATASAIISALVQSTTSPVSVQTKGGVLTIGFQMDNEKVSSITLSGEAEVVFTGSFMDK</sequence>
<evidence type="ECO:0000256" key="8">
    <source>
        <dbReference type="HAMAP-Rule" id="MF_00197"/>
    </source>
</evidence>
<keyword evidence="11" id="KW-1185">Reference proteome</keyword>
<dbReference type="SUPFAM" id="SSF54506">
    <property type="entry name" value="Diaminopimelate epimerase-like"/>
    <property type="match status" value="2"/>
</dbReference>
<keyword evidence="4 8" id="KW-0028">Amino-acid biosynthesis</keyword>
<comment type="caution">
    <text evidence="10">The sequence shown here is derived from an EMBL/GenBank/DDBJ whole genome shotgun (WGS) entry which is preliminary data.</text>
</comment>
<evidence type="ECO:0000256" key="1">
    <source>
        <dbReference type="ARBA" id="ARBA00005196"/>
    </source>
</evidence>
<dbReference type="GO" id="GO:0005829">
    <property type="term" value="C:cytosol"/>
    <property type="evidence" value="ECO:0007669"/>
    <property type="project" value="TreeGrafter"/>
</dbReference>
<dbReference type="GO" id="GO:0008837">
    <property type="term" value="F:diaminopimelate epimerase activity"/>
    <property type="evidence" value="ECO:0007669"/>
    <property type="project" value="UniProtKB-UniRule"/>
</dbReference>
<keyword evidence="5 8" id="KW-0457">Lysine biosynthesis</keyword>
<comment type="pathway">
    <text evidence="1 8">Amino-acid biosynthesis; L-lysine biosynthesis via DAP pathway; DL-2,6-diaminopimelate from LL-2,6-diaminopimelate: step 1/1.</text>
</comment>
<dbReference type="AlphaFoldDB" id="A0A2V3W354"/>
<feature type="binding site" evidence="8">
    <location>
        <begin position="76"/>
        <end position="77"/>
    </location>
    <ligand>
        <name>substrate</name>
    </ligand>
</feature>
<keyword evidence="6 8" id="KW-0413">Isomerase</keyword>
<comment type="subcellular location">
    <subcellularLocation>
        <location evidence="8">Cytoplasm</location>
    </subcellularLocation>
</comment>
<evidence type="ECO:0000313" key="11">
    <source>
        <dbReference type="Proteomes" id="UP000247978"/>
    </source>
</evidence>
<comment type="subunit">
    <text evidence="8">Homodimer.</text>
</comment>
<feature type="binding site" evidence="8">
    <location>
        <begin position="214"/>
        <end position="215"/>
    </location>
    <ligand>
        <name>substrate</name>
    </ligand>
</feature>
<protein>
    <recommendedName>
        <fullName evidence="3 8">Diaminopimelate epimerase</fullName>
        <shortName evidence="8">DAP epimerase</shortName>
        <ecNumber evidence="3 8">5.1.1.7</ecNumber>
    </recommendedName>
    <alternativeName>
        <fullName evidence="8">PLP-independent amino acid racemase</fullName>
    </alternativeName>
</protein>
<evidence type="ECO:0000256" key="6">
    <source>
        <dbReference type="ARBA" id="ARBA00023235"/>
    </source>
</evidence>
<dbReference type="PANTHER" id="PTHR31689:SF0">
    <property type="entry name" value="DIAMINOPIMELATE EPIMERASE"/>
    <property type="match status" value="1"/>
</dbReference>
<evidence type="ECO:0000256" key="3">
    <source>
        <dbReference type="ARBA" id="ARBA00013080"/>
    </source>
</evidence>
<dbReference type="InterPro" id="IPR001653">
    <property type="entry name" value="DAP_epimerase_DapF"/>
</dbReference>
<evidence type="ECO:0000256" key="2">
    <source>
        <dbReference type="ARBA" id="ARBA00010219"/>
    </source>
</evidence>
<dbReference type="OrthoDB" id="9805408at2"/>
<keyword evidence="8" id="KW-0963">Cytoplasm</keyword>
<dbReference type="Pfam" id="PF01678">
    <property type="entry name" value="DAP_epimerase"/>
    <property type="match status" value="2"/>
</dbReference>
<feature type="binding site" evidence="8">
    <location>
        <position position="185"/>
    </location>
    <ligand>
        <name>substrate</name>
    </ligand>
</feature>
<feature type="active site" description="Proton acceptor" evidence="8">
    <location>
        <position position="213"/>
    </location>
</feature>
<comment type="catalytic activity">
    <reaction evidence="7 8">
        <text>(2S,6S)-2,6-diaminopimelate = meso-2,6-diaminopimelate</text>
        <dbReference type="Rhea" id="RHEA:15393"/>
        <dbReference type="ChEBI" id="CHEBI:57609"/>
        <dbReference type="ChEBI" id="CHEBI:57791"/>
        <dbReference type="EC" id="5.1.1.7"/>
    </reaction>
</comment>
<evidence type="ECO:0000256" key="7">
    <source>
        <dbReference type="ARBA" id="ARBA00051712"/>
    </source>
</evidence>
<feature type="binding site" evidence="8">
    <location>
        <begin position="203"/>
        <end position="204"/>
    </location>
    <ligand>
        <name>substrate</name>
    </ligand>
</feature>
<name>A0A2V3W354_9BACI</name>
<dbReference type="UniPathway" id="UPA00034">
    <property type="reaction ID" value="UER00025"/>
</dbReference>
<feature type="binding site" evidence="8">
    <location>
        <position position="13"/>
    </location>
    <ligand>
        <name>substrate</name>
    </ligand>
</feature>
<dbReference type="EMBL" id="QJJQ01000007">
    <property type="protein sequence ID" value="PXW86685.1"/>
    <property type="molecule type" value="Genomic_DNA"/>
</dbReference>